<accession>A0A9P5NC98</accession>
<organism evidence="4 5">
    <name type="scientific">Gymnopilus junonius</name>
    <name type="common">Spectacular rustgill mushroom</name>
    <name type="synonym">Gymnopilus spectabilis subsp. junonius</name>
    <dbReference type="NCBI Taxonomy" id="109634"/>
    <lineage>
        <taxon>Eukaryota</taxon>
        <taxon>Fungi</taxon>
        <taxon>Dikarya</taxon>
        <taxon>Basidiomycota</taxon>
        <taxon>Agaricomycotina</taxon>
        <taxon>Agaricomycetes</taxon>
        <taxon>Agaricomycetidae</taxon>
        <taxon>Agaricales</taxon>
        <taxon>Agaricineae</taxon>
        <taxon>Hymenogastraceae</taxon>
        <taxon>Gymnopilus</taxon>
    </lineage>
</organism>
<name>A0A9P5NC98_GYMJU</name>
<dbReference type="InterPro" id="IPR002347">
    <property type="entry name" value="SDR_fam"/>
</dbReference>
<dbReference type="PRINTS" id="PR00081">
    <property type="entry name" value="GDHRDH"/>
</dbReference>
<evidence type="ECO:0000313" key="4">
    <source>
        <dbReference type="EMBL" id="KAF8880102.1"/>
    </source>
</evidence>
<dbReference type="Proteomes" id="UP000724874">
    <property type="component" value="Unassembled WGS sequence"/>
</dbReference>
<proteinExistence type="inferred from homology"/>
<dbReference type="PRINTS" id="PR00080">
    <property type="entry name" value="SDRFAMILY"/>
</dbReference>
<dbReference type="PANTHER" id="PTHR24320">
    <property type="entry name" value="RETINOL DEHYDROGENASE"/>
    <property type="match status" value="1"/>
</dbReference>
<dbReference type="SUPFAM" id="SSF51735">
    <property type="entry name" value="NAD(P)-binding Rossmann-fold domains"/>
    <property type="match status" value="1"/>
</dbReference>
<dbReference type="PANTHER" id="PTHR24320:SF283">
    <property type="entry name" value="RETINOL DEHYDROGENASE 11"/>
    <property type="match status" value="1"/>
</dbReference>
<dbReference type="GO" id="GO:0016491">
    <property type="term" value="F:oxidoreductase activity"/>
    <property type="evidence" value="ECO:0007669"/>
    <property type="project" value="UniProtKB-KW"/>
</dbReference>
<keyword evidence="2" id="KW-0560">Oxidoreductase</keyword>
<comment type="caution">
    <text evidence="4">The sequence shown here is derived from an EMBL/GenBank/DDBJ whole genome shotgun (WGS) entry which is preliminary data.</text>
</comment>
<dbReference type="InterPro" id="IPR036291">
    <property type="entry name" value="NAD(P)-bd_dom_sf"/>
</dbReference>
<keyword evidence="5" id="KW-1185">Reference proteome</keyword>
<evidence type="ECO:0000256" key="1">
    <source>
        <dbReference type="ARBA" id="ARBA00006484"/>
    </source>
</evidence>
<dbReference type="OrthoDB" id="191139at2759"/>
<dbReference type="AlphaFoldDB" id="A0A9P5NC98"/>
<dbReference type="Gene3D" id="3.40.50.720">
    <property type="entry name" value="NAD(P)-binding Rossmann-like Domain"/>
    <property type="match status" value="1"/>
</dbReference>
<reference evidence="4" key="1">
    <citation type="submission" date="2020-11" db="EMBL/GenBank/DDBJ databases">
        <authorList>
            <consortium name="DOE Joint Genome Institute"/>
            <person name="Ahrendt S."/>
            <person name="Riley R."/>
            <person name="Andreopoulos W."/>
            <person name="LaButti K."/>
            <person name="Pangilinan J."/>
            <person name="Ruiz-duenas F.J."/>
            <person name="Barrasa J.M."/>
            <person name="Sanchez-Garcia M."/>
            <person name="Camarero S."/>
            <person name="Miyauchi S."/>
            <person name="Serrano A."/>
            <person name="Linde D."/>
            <person name="Babiker R."/>
            <person name="Drula E."/>
            <person name="Ayuso-Fernandez I."/>
            <person name="Pacheco R."/>
            <person name="Padilla G."/>
            <person name="Ferreira P."/>
            <person name="Barriuso J."/>
            <person name="Kellner H."/>
            <person name="Castanera R."/>
            <person name="Alfaro M."/>
            <person name="Ramirez L."/>
            <person name="Pisabarro A.G."/>
            <person name="Kuo A."/>
            <person name="Tritt A."/>
            <person name="Lipzen A."/>
            <person name="He G."/>
            <person name="Yan M."/>
            <person name="Ng V."/>
            <person name="Cullen D."/>
            <person name="Martin F."/>
            <person name="Rosso M.-N."/>
            <person name="Henrissat B."/>
            <person name="Hibbett D."/>
            <person name="Martinez A.T."/>
            <person name="Grigoriev I.V."/>
        </authorList>
    </citation>
    <scope>NUCLEOTIDE SEQUENCE</scope>
    <source>
        <strain evidence="4">AH 44721</strain>
    </source>
</reference>
<dbReference type="EMBL" id="JADNYJ010000143">
    <property type="protein sequence ID" value="KAF8880102.1"/>
    <property type="molecule type" value="Genomic_DNA"/>
</dbReference>
<evidence type="ECO:0000313" key="5">
    <source>
        <dbReference type="Proteomes" id="UP000724874"/>
    </source>
</evidence>
<sequence length="330" mass="36189">MASAPQLNSTTTSDELVPYYANNIKDKVVLTTGTSPGGLGAYFVQTIAKAGPAWLILAGRDSKKAQETEAAIAASNPEVKVRFLKLDLESLQSVREAAAEVNAWSDIAAIDVIVNNAGITDYEYRLTVDGFERHLAANHLGHFLLTNLIMDKVLPSTGPRVINVTSEAHRLSPFRFRDYNFDSGKTYHGLRAYGQSKSANMLMAISLAEKLGKRGLLAFSVQPGPVFTNILARLDLPKFYEDVVEIDRYFGNDEAFTTRTGGLKTLEQGTATHVFAAFDPNLAAHNGAYLLDCHVANPFNDSIKPWATSPVEAEKLWRLSEELVGQKFSY</sequence>
<dbReference type="Pfam" id="PF00106">
    <property type="entry name" value="adh_short"/>
    <property type="match status" value="1"/>
</dbReference>
<evidence type="ECO:0000256" key="2">
    <source>
        <dbReference type="ARBA" id="ARBA00023002"/>
    </source>
</evidence>
<evidence type="ECO:0000256" key="3">
    <source>
        <dbReference type="RuleBase" id="RU000363"/>
    </source>
</evidence>
<protein>
    <submittedName>
        <fullName evidence="4">Uncharacterized protein</fullName>
    </submittedName>
</protein>
<gene>
    <name evidence="4" type="ORF">CPB84DRAFT_1828304</name>
</gene>
<comment type="similarity">
    <text evidence="1 3">Belongs to the short-chain dehydrogenases/reductases (SDR) family.</text>
</comment>